<dbReference type="AlphaFoldDB" id="A0A0A9H2M3"/>
<sequence>MMIPMEWVDGIGRSWNYSLNLFLCIGCL</sequence>
<reference evidence="1" key="2">
    <citation type="journal article" date="2015" name="Data Brief">
        <title>Shoot transcriptome of the giant reed, Arundo donax.</title>
        <authorList>
            <person name="Barrero R.A."/>
            <person name="Guerrero F.D."/>
            <person name="Moolhuijzen P."/>
            <person name="Goolsby J.A."/>
            <person name="Tidwell J."/>
            <person name="Bellgard S.E."/>
            <person name="Bellgard M.I."/>
        </authorList>
    </citation>
    <scope>NUCLEOTIDE SEQUENCE</scope>
    <source>
        <tissue evidence="1">Shoot tissue taken approximately 20 cm above the soil surface</tissue>
    </source>
</reference>
<dbReference type="EMBL" id="GBRH01166874">
    <property type="protein sequence ID" value="JAE31022.1"/>
    <property type="molecule type" value="Transcribed_RNA"/>
</dbReference>
<accession>A0A0A9H2M3</accession>
<organism evidence="1">
    <name type="scientific">Arundo donax</name>
    <name type="common">Giant reed</name>
    <name type="synonym">Donax arundinaceus</name>
    <dbReference type="NCBI Taxonomy" id="35708"/>
    <lineage>
        <taxon>Eukaryota</taxon>
        <taxon>Viridiplantae</taxon>
        <taxon>Streptophyta</taxon>
        <taxon>Embryophyta</taxon>
        <taxon>Tracheophyta</taxon>
        <taxon>Spermatophyta</taxon>
        <taxon>Magnoliopsida</taxon>
        <taxon>Liliopsida</taxon>
        <taxon>Poales</taxon>
        <taxon>Poaceae</taxon>
        <taxon>PACMAD clade</taxon>
        <taxon>Arundinoideae</taxon>
        <taxon>Arundineae</taxon>
        <taxon>Arundo</taxon>
    </lineage>
</organism>
<reference evidence="1" key="1">
    <citation type="submission" date="2014-09" db="EMBL/GenBank/DDBJ databases">
        <authorList>
            <person name="Magalhaes I.L.F."/>
            <person name="Oliveira U."/>
            <person name="Santos F.R."/>
            <person name="Vidigal T.H.D.A."/>
            <person name="Brescovit A.D."/>
            <person name="Santos A.J."/>
        </authorList>
    </citation>
    <scope>NUCLEOTIDE SEQUENCE</scope>
    <source>
        <tissue evidence="1">Shoot tissue taken approximately 20 cm above the soil surface</tissue>
    </source>
</reference>
<proteinExistence type="predicted"/>
<name>A0A0A9H2M3_ARUDO</name>
<protein>
    <submittedName>
        <fullName evidence="1">Uncharacterized protein</fullName>
    </submittedName>
</protein>
<evidence type="ECO:0000313" key="1">
    <source>
        <dbReference type="EMBL" id="JAE31022.1"/>
    </source>
</evidence>